<feature type="compositionally biased region" description="Polar residues" evidence="1">
    <location>
        <begin position="591"/>
        <end position="600"/>
    </location>
</feature>
<dbReference type="InterPro" id="IPR013783">
    <property type="entry name" value="Ig-like_fold"/>
</dbReference>
<feature type="region of interest" description="Disordered" evidence="1">
    <location>
        <begin position="15"/>
        <end position="85"/>
    </location>
</feature>
<dbReference type="Pfam" id="PF22066">
    <property type="entry name" value="Cep192_D8"/>
    <property type="match status" value="1"/>
</dbReference>
<feature type="compositionally biased region" description="Basic and acidic residues" evidence="1">
    <location>
        <begin position="411"/>
        <end position="422"/>
    </location>
</feature>
<evidence type="ECO:0008006" key="6">
    <source>
        <dbReference type="Google" id="ProtNLM"/>
    </source>
</evidence>
<feature type="compositionally biased region" description="Polar residues" evidence="1">
    <location>
        <begin position="395"/>
        <end position="405"/>
    </location>
</feature>
<protein>
    <recommendedName>
        <fullName evidence="6">Abnormal spindle-like microcephaly-associated protein ASH domain-containing protein</fullName>
    </recommendedName>
</protein>
<organism evidence="4 5">
    <name type="scientific">Phytophthora citrophthora</name>
    <dbReference type="NCBI Taxonomy" id="4793"/>
    <lineage>
        <taxon>Eukaryota</taxon>
        <taxon>Sar</taxon>
        <taxon>Stramenopiles</taxon>
        <taxon>Oomycota</taxon>
        <taxon>Peronosporomycetes</taxon>
        <taxon>Peronosporales</taxon>
        <taxon>Peronosporaceae</taxon>
        <taxon>Phytophthora</taxon>
    </lineage>
</organism>
<sequence length="1025" mass="114850">MFHCLVMETPPRTQMASYLERWEEQKQQSRLRRQKEQRRRSSDVGDELSFISAIERESAQTERYEEQTADAHRPFTEEPDDSFDLPAMDAFTPLELTEQMQEQPKMPTDDEFVDAATFLKKNELGGDDSFSENVGAMEEDNWDQVSSSGRKSDFFERKSRNLDHVELSSPRNIDGALFDAGDGIEEVGICTPKQQQLSPTDPNQGVALHDRFDRNSGLSGSDTAISSGYDVHFDSAKLMYTPNSLKYLQEKSRFRSAGGRPDDSESNHFFMNHTEEAKTVTKRPRSLPDNEIPEDPAPEYVAALQRGPGVIQESLHEIDALIDNSIRLASSPQTKDPLGIDMPDDVREFVREFERPLESMLPLSRTTDSWGEDVSVSQIDDDLSRRSRELELLSNGTESCHQTASVVRRSRSQETPELDTIREVPCPSNTDSASASRSQQSDEFRNRPLKISHTQTHDDLDFASKYDRSEDNSGKSFSKARQPSRKGFSRSSSKRSIGPKSRATSATLDESLSGATASQNQFRNEVVQPIVNSDDDDGIDVGRTFENPGTDGLEACAYNGNRINFETTQDRFLDSDSNGDDVKAHFRYSEDSQPSRSVANKRQVDGRHHKQRSVTTILSHAVPSDRLLGVLERNNLHMTMETAMIPRRCRRFLCSVGDIMTEDIVFTNGSNSVGRVCVSLLPLSTGCQQFSVSPAVLELGPKASSAFHVTFNARYAGAVSGIFQFRGVGIESLFHPYEVVIEASVKRRMELELPRNTGTQQRDGNTANERIQELQASMSVDRVDVTPTFIRFDRVRNKSGDTMVRKAKLRLSNNTAQALPFKVRALENLRVRPATGTIQPASEVVVSVLPISQPFLHQRDNGKNPSPRAENWFGSLTVRVGKDYSREVSVVVDQRVIQMLPPFDEIARSKHQLSSQTDSFYYTKRGKRRGLYFHARAVEFGCCNVGESHEVPVYVCNGSKGPMTVFLQDLQEPFSCAYSTTTIEPRKFIEVMVTFTPKVVGKVATSLFAYSVTDKAVVTLVARGI</sequence>
<feature type="compositionally biased region" description="Polar residues" evidence="1">
    <location>
        <begin position="503"/>
        <end position="523"/>
    </location>
</feature>
<dbReference type="InterPro" id="IPR054092">
    <property type="entry name" value="Cep192-like_D6"/>
</dbReference>
<evidence type="ECO:0000313" key="4">
    <source>
        <dbReference type="EMBL" id="KAK1939260.1"/>
    </source>
</evidence>
<dbReference type="Gene3D" id="2.60.40.10">
    <property type="entry name" value="Immunoglobulins"/>
    <property type="match status" value="1"/>
</dbReference>
<evidence type="ECO:0000256" key="1">
    <source>
        <dbReference type="SAM" id="MobiDB-lite"/>
    </source>
</evidence>
<reference evidence="4" key="1">
    <citation type="submission" date="2023-08" db="EMBL/GenBank/DDBJ databases">
        <title>Reference Genome Resource for the Citrus Pathogen Phytophthora citrophthora.</title>
        <authorList>
            <person name="Moller H."/>
            <person name="Coetzee B."/>
            <person name="Rose L.J."/>
            <person name="Van Niekerk J.M."/>
        </authorList>
    </citation>
    <scope>NUCLEOTIDE SEQUENCE</scope>
    <source>
        <strain evidence="4">STE-U-9442</strain>
    </source>
</reference>
<evidence type="ECO:0000259" key="2">
    <source>
        <dbReference type="Pfam" id="PF22066"/>
    </source>
</evidence>
<feature type="compositionally biased region" description="Low complexity" evidence="1">
    <location>
        <begin position="489"/>
        <end position="502"/>
    </location>
</feature>
<dbReference type="EMBL" id="JASMQC010000016">
    <property type="protein sequence ID" value="KAK1939260.1"/>
    <property type="molecule type" value="Genomic_DNA"/>
</dbReference>
<dbReference type="Proteomes" id="UP001259832">
    <property type="component" value="Unassembled WGS sequence"/>
</dbReference>
<name>A0AAD9LK05_9STRA</name>
<feature type="compositionally biased region" description="Basic and acidic residues" evidence="1">
    <location>
        <begin position="455"/>
        <end position="473"/>
    </location>
</feature>
<proteinExistence type="predicted"/>
<dbReference type="AlphaFoldDB" id="A0AAD9LK05"/>
<dbReference type="Pfam" id="PF22076">
    <property type="entry name" value="Cep192_D6"/>
    <property type="match status" value="1"/>
</dbReference>
<keyword evidence="5" id="KW-1185">Reference proteome</keyword>
<accession>A0AAD9LK05</accession>
<evidence type="ECO:0000313" key="5">
    <source>
        <dbReference type="Proteomes" id="UP001259832"/>
    </source>
</evidence>
<gene>
    <name evidence="4" type="ORF">P3T76_008644</name>
</gene>
<feature type="region of interest" description="Disordered" evidence="1">
    <location>
        <begin position="394"/>
        <end position="524"/>
    </location>
</feature>
<dbReference type="InterPro" id="IPR054088">
    <property type="entry name" value="Cep192-like_D8"/>
</dbReference>
<dbReference type="InterPro" id="IPR008962">
    <property type="entry name" value="PapD-like_sf"/>
</dbReference>
<feature type="region of interest" description="Disordered" evidence="1">
    <location>
        <begin position="588"/>
        <end position="611"/>
    </location>
</feature>
<evidence type="ECO:0000259" key="3">
    <source>
        <dbReference type="Pfam" id="PF22076"/>
    </source>
</evidence>
<feature type="domain" description="Cep192-like" evidence="3">
    <location>
        <begin position="782"/>
        <end position="892"/>
    </location>
</feature>
<feature type="domain" description="Cep192-like" evidence="2">
    <location>
        <begin position="928"/>
        <end position="1017"/>
    </location>
</feature>
<dbReference type="SUPFAM" id="SSF49354">
    <property type="entry name" value="PapD-like"/>
    <property type="match status" value="1"/>
</dbReference>
<feature type="compositionally biased region" description="Basic and acidic residues" evidence="1">
    <location>
        <begin position="54"/>
        <end position="76"/>
    </location>
</feature>
<feature type="compositionally biased region" description="Basic residues" evidence="1">
    <location>
        <begin position="29"/>
        <end position="38"/>
    </location>
</feature>
<comment type="caution">
    <text evidence="4">The sequence shown here is derived from an EMBL/GenBank/DDBJ whole genome shotgun (WGS) entry which is preliminary data.</text>
</comment>